<dbReference type="Pfam" id="PF13843">
    <property type="entry name" value="DDE_Tnp_1_7"/>
    <property type="match status" value="1"/>
</dbReference>
<dbReference type="RefSeq" id="XP_042559412.1">
    <property type="nucleotide sequence ID" value="XM_042703478.1"/>
</dbReference>
<name>A0A8M1K6N8_CLUHA</name>
<dbReference type="AlphaFoldDB" id="A0A8M1K6N8"/>
<keyword evidence="3" id="KW-1185">Reference proteome</keyword>
<dbReference type="PANTHER" id="PTHR46599:SF3">
    <property type="entry name" value="PIGGYBAC TRANSPOSABLE ELEMENT-DERIVED PROTEIN 4"/>
    <property type="match status" value="1"/>
</dbReference>
<organism evidence="3 4">
    <name type="scientific">Clupea harengus</name>
    <name type="common">Atlantic herring</name>
    <dbReference type="NCBI Taxonomy" id="7950"/>
    <lineage>
        <taxon>Eukaryota</taxon>
        <taxon>Metazoa</taxon>
        <taxon>Chordata</taxon>
        <taxon>Craniata</taxon>
        <taxon>Vertebrata</taxon>
        <taxon>Euteleostomi</taxon>
        <taxon>Actinopterygii</taxon>
        <taxon>Neopterygii</taxon>
        <taxon>Teleostei</taxon>
        <taxon>Clupei</taxon>
        <taxon>Clupeiformes</taxon>
        <taxon>Clupeoidei</taxon>
        <taxon>Clupeidae</taxon>
        <taxon>Clupea</taxon>
    </lineage>
</organism>
<dbReference type="OrthoDB" id="118105at2759"/>
<feature type="compositionally biased region" description="Low complexity" evidence="1">
    <location>
        <begin position="36"/>
        <end position="45"/>
    </location>
</feature>
<gene>
    <name evidence="4" type="primary">LOC122128746</name>
</gene>
<feature type="compositionally biased region" description="Basic residues" evidence="1">
    <location>
        <begin position="98"/>
        <end position="109"/>
    </location>
</feature>
<dbReference type="InterPro" id="IPR029526">
    <property type="entry name" value="PGBD"/>
</dbReference>
<sequence>MASASKRPRSEQQRFSPQEVVVFIMNDESDEESSVDSEVGGISSGEEFELNQGLEGESAGENDSDSVSVISLGNGDISHEESSDEGAPEILAANPRPARGRGARGRQARRVGPVQNRHTGHGSYDDPDHPNQLPGFSPRRPAGIHLETPVLSGTMTRALDFFQLFFSAHILQDICTHTNAYARRVIEEKPSYADKSGTWTDTSPGEIKKMIALILYCGLVDVSSFHRYWSTKTLYHGLWARSIMSRERFKALMAMLHVVDPSAAEDGNDKLRKFRTFLDHFKERCQALYQPFQNVAVEERMVKSELRSGISQYIKNKPTKWGLKIWVLTDSSNGYTCDFDVYTGRDAGRQPSVHGLAYDVVMTLVQPLVNQGYHLYFDHFYTSVQLVKDLFRLDIPSTGTAAGNRRGFPDGMKDGKKWAKKTERGSMRWERDGECLALQWVDNRPVTFLSSIEAANNFVMVTRKQKVQDKWTNVEVKQPRAIQNYNHYVNGVDRSDRLMSRNNSLLKCRRWWKVLFSHVIDIAVVNSFILFQIHRAANPDNDDLKRPTKYSVAEYREELVRQLAEFEDYGTPPVYRPPAEQQQKGEYETEHIPKVSDLKRNCKVCYAATGVELKVRTYCGAPQCQVYLHLTNKLNCFQIWHSNKHKH</sequence>
<protein>
    <submittedName>
        <fullName evidence="4">PiggyBac transposable element-derived protein 4-like</fullName>
    </submittedName>
</protein>
<evidence type="ECO:0000313" key="3">
    <source>
        <dbReference type="Proteomes" id="UP000515152"/>
    </source>
</evidence>
<evidence type="ECO:0000313" key="4">
    <source>
        <dbReference type="RefSeq" id="XP_042559412.1"/>
    </source>
</evidence>
<dbReference type="GeneID" id="122128746"/>
<evidence type="ECO:0000256" key="1">
    <source>
        <dbReference type="SAM" id="MobiDB-lite"/>
    </source>
</evidence>
<dbReference type="KEGG" id="char:122128746"/>
<evidence type="ECO:0000259" key="2">
    <source>
        <dbReference type="Pfam" id="PF13843"/>
    </source>
</evidence>
<feature type="region of interest" description="Disordered" evidence="1">
    <location>
        <begin position="1"/>
        <end position="141"/>
    </location>
</feature>
<proteinExistence type="predicted"/>
<dbReference type="Proteomes" id="UP000515152">
    <property type="component" value="Chromosome 24"/>
</dbReference>
<dbReference type="PANTHER" id="PTHR46599">
    <property type="entry name" value="PIGGYBAC TRANSPOSABLE ELEMENT-DERIVED PROTEIN 4"/>
    <property type="match status" value="1"/>
</dbReference>
<reference evidence="4" key="1">
    <citation type="submission" date="2025-08" db="UniProtKB">
        <authorList>
            <consortium name="RefSeq"/>
        </authorList>
    </citation>
    <scope>IDENTIFICATION</scope>
</reference>
<accession>A0A8M1K6N8</accession>
<feature type="domain" description="PiggyBac transposable element-derived protein" evidence="2">
    <location>
        <begin position="158"/>
        <end position="528"/>
    </location>
</feature>